<reference evidence="9" key="1">
    <citation type="submission" date="2021-11" db="EMBL/GenBank/DDBJ databases">
        <title>Streptomyces corallinus and Kineosporia corallina sp. nov., two new coral-derived marine actinobacteria.</title>
        <authorList>
            <person name="Buangrab K."/>
            <person name="Sutthacheep M."/>
            <person name="Yeemin T."/>
            <person name="Harunari E."/>
            <person name="Igarashi Y."/>
            <person name="Sripreechasak P."/>
            <person name="Kanchanasin P."/>
            <person name="Tanasupawat S."/>
            <person name="Phongsopitanun W."/>
        </authorList>
    </citation>
    <scope>NUCLEOTIDE SEQUENCE</scope>
    <source>
        <strain evidence="9">JCM 31032</strain>
    </source>
</reference>
<dbReference type="PRINTS" id="PR00727">
    <property type="entry name" value="LEADERPTASE"/>
</dbReference>
<comment type="similarity">
    <text evidence="3 7">Belongs to the peptidase S26 family.</text>
</comment>
<dbReference type="NCBIfam" id="TIGR02227">
    <property type="entry name" value="sigpep_I_bact"/>
    <property type="match status" value="1"/>
</dbReference>
<feature type="active site" evidence="6">
    <location>
        <position position="119"/>
    </location>
</feature>
<dbReference type="RefSeq" id="WP_231445377.1">
    <property type="nucleotide sequence ID" value="NZ_JAJOMB010000013.1"/>
</dbReference>
<keyword evidence="7" id="KW-0645">Protease</keyword>
<feature type="active site" evidence="6">
    <location>
        <position position="49"/>
    </location>
</feature>
<dbReference type="EMBL" id="JAJOMB010000013">
    <property type="protein sequence ID" value="MCD5313788.1"/>
    <property type="molecule type" value="Genomic_DNA"/>
</dbReference>
<dbReference type="InterPro" id="IPR000223">
    <property type="entry name" value="Pept_S26A_signal_pept_1"/>
</dbReference>
<dbReference type="PANTHER" id="PTHR43390:SF1">
    <property type="entry name" value="CHLOROPLAST PROCESSING PEPTIDASE"/>
    <property type="match status" value="1"/>
</dbReference>
<dbReference type="Pfam" id="PF10502">
    <property type="entry name" value="Peptidase_S26"/>
    <property type="match status" value="1"/>
</dbReference>
<dbReference type="Gene3D" id="2.10.109.10">
    <property type="entry name" value="Umud Fragment, subunit A"/>
    <property type="match status" value="1"/>
</dbReference>
<gene>
    <name evidence="9" type="primary">lepB</name>
    <name evidence="9" type="ORF">LR394_23045</name>
</gene>
<evidence type="ECO:0000256" key="2">
    <source>
        <dbReference type="ARBA" id="ARBA00004401"/>
    </source>
</evidence>
<dbReference type="GO" id="GO:0009003">
    <property type="term" value="F:signal peptidase activity"/>
    <property type="evidence" value="ECO:0007669"/>
    <property type="project" value="UniProtKB-EC"/>
</dbReference>
<evidence type="ECO:0000313" key="9">
    <source>
        <dbReference type="EMBL" id="MCD5313788.1"/>
    </source>
</evidence>
<comment type="catalytic activity">
    <reaction evidence="1 7">
        <text>Cleavage of hydrophobic, N-terminal signal or leader sequences from secreted and periplasmic proteins.</text>
        <dbReference type="EC" id="3.4.21.89"/>
    </reaction>
</comment>
<organism evidence="9 10">
    <name type="scientific">Kineosporia babensis</name>
    <dbReference type="NCBI Taxonomy" id="499548"/>
    <lineage>
        <taxon>Bacteria</taxon>
        <taxon>Bacillati</taxon>
        <taxon>Actinomycetota</taxon>
        <taxon>Actinomycetes</taxon>
        <taxon>Kineosporiales</taxon>
        <taxon>Kineosporiaceae</taxon>
        <taxon>Kineosporia</taxon>
    </lineage>
</organism>
<dbReference type="GO" id="GO:0006465">
    <property type="term" value="P:signal peptide processing"/>
    <property type="evidence" value="ECO:0007669"/>
    <property type="project" value="InterPro"/>
</dbReference>
<dbReference type="InterPro" id="IPR036286">
    <property type="entry name" value="LexA/Signal_pep-like_sf"/>
</dbReference>
<accession>A0A9X1NIM7</accession>
<dbReference type="GO" id="GO:0004252">
    <property type="term" value="F:serine-type endopeptidase activity"/>
    <property type="evidence" value="ECO:0007669"/>
    <property type="project" value="InterPro"/>
</dbReference>
<dbReference type="AlphaFoldDB" id="A0A9X1NIM7"/>
<evidence type="ECO:0000256" key="7">
    <source>
        <dbReference type="RuleBase" id="RU362042"/>
    </source>
</evidence>
<evidence type="ECO:0000256" key="1">
    <source>
        <dbReference type="ARBA" id="ARBA00000677"/>
    </source>
</evidence>
<evidence type="ECO:0000256" key="5">
    <source>
        <dbReference type="ARBA" id="ARBA00022801"/>
    </source>
</evidence>
<dbReference type="GO" id="GO:0005886">
    <property type="term" value="C:plasma membrane"/>
    <property type="evidence" value="ECO:0007669"/>
    <property type="project" value="UniProtKB-SubCell"/>
</dbReference>
<comment type="caution">
    <text evidence="9">The sequence shown here is derived from an EMBL/GenBank/DDBJ whole genome shotgun (WGS) entry which is preliminary data.</text>
</comment>
<dbReference type="PANTHER" id="PTHR43390">
    <property type="entry name" value="SIGNAL PEPTIDASE I"/>
    <property type="match status" value="1"/>
</dbReference>
<evidence type="ECO:0000256" key="6">
    <source>
        <dbReference type="PIRSR" id="PIRSR600223-1"/>
    </source>
</evidence>
<dbReference type="PROSITE" id="PS00761">
    <property type="entry name" value="SPASE_I_3"/>
    <property type="match status" value="1"/>
</dbReference>
<dbReference type="SUPFAM" id="SSF51306">
    <property type="entry name" value="LexA/Signal peptidase"/>
    <property type="match status" value="1"/>
</dbReference>
<evidence type="ECO:0000256" key="3">
    <source>
        <dbReference type="ARBA" id="ARBA00009370"/>
    </source>
</evidence>
<sequence>MPTSPRPAMPERTSASPLRRAATGLVAVAVTIALIRALVLQSFVVPTGSMEPTVQIGDRVLVSRFSYLTSDVQRGDVIVFNGAGVFDPLDDGPDTLLAGLGRALATVFSMPVGSRDYVKRVIGVSGDRVVCCDAEGRLTVNGTPVDEPYLAEGNAPSDVKFDIEVPEGRLWVMGDHRSESADSRAYLGAPGGGTVPVDHVVGKVMGIYWPMSRVGGLDNGGGR</sequence>
<dbReference type="InterPro" id="IPR019533">
    <property type="entry name" value="Peptidase_S26"/>
</dbReference>
<keyword evidence="10" id="KW-1185">Reference proteome</keyword>
<evidence type="ECO:0000313" key="10">
    <source>
        <dbReference type="Proteomes" id="UP001138997"/>
    </source>
</evidence>
<evidence type="ECO:0000259" key="8">
    <source>
        <dbReference type="Pfam" id="PF10502"/>
    </source>
</evidence>
<dbReference type="InterPro" id="IPR019758">
    <property type="entry name" value="Pept_S26A_signal_pept_1_CS"/>
</dbReference>
<name>A0A9X1NIM7_9ACTN</name>
<dbReference type="EC" id="3.4.21.89" evidence="4 7"/>
<keyword evidence="5 7" id="KW-0378">Hydrolase</keyword>
<dbReference type="Proteomes" id="UP001138997">
    <property type="component" value="Unassembled WGS sequence"/>
</dbReference>
<comment type="subcellular location">
    <subcellularLocation>
        <location evidence="2">Cell membrane</location>
        <topology evidence="2">Single-pass type II membrane protein</topology>
    </subcellularLocation>
    <subcellularLocation>
        <location evidence="7">Membrane</location>
        <topology evidence="7">Single-pass type II membrane protein</topology>
    </subcellularLocation>
</comment>
<protein>
    <recommendedName>
        <fullName evidence="4 7">Signal peptidase I</fullName>
        <ecNumber evidence="4 7">3.4.21.89</ecNumber>
    </recommendedName>
</protein>
<proteinExistence type="inferred from homology"/>
<feature type="domain" description="Peptidase S26" evidence="8">
    <location>
        <begin position="25"/>
        <end position="209"/>
    </location>
</feature>
<dbReference type="CDD" id="cd06530">
    <property type="entry name" value="S26_SPase_I"/>
    <property type="match status" value="1"/>
</dbReference>
<evidence type="ECO:0000256" key="4">
    <source>
        <dbReference type="ARBA" id="ARBA00013208"/>
    </source>
</evidence>